<dbReference type="PANTHER" id="PTHR40449:SF2">
    <property type="entry name" value="BACTERIAL MICROCOMPARTMENT SHELL PROTEIN EUTS"/>
    <property type="match status" value="1"/>
</dbReference>
<proteinExistence type="predicted"/>
<evidence type="ECO:0000256" key="1">
    <source>
        <dbReference type="ARBA" id="ARBA00024322"/>
    </source>
</evidence>
<dbReference type="PANTHER" id="PTHR40449">
    <property type="entry name" value="ETHANOLAMINE UTILIZATION PROTEIN EUTS"/>
    <property type="match status" value="1"/>
</dbReference>
<comment type="caution">
    <text evidence="4">The sequence shown here is derived from an EMBL/GenBank/DDBJ whole genome shotgun (WGS) entry which is preliminary data.</text>
</comment>
<dbReference type="PROSITE" id="PS51931">
    <property type="entry name" value="BMC_CP"/>
    <property type="match status" value="1"/>
</dbReference>
<keyword evidence="5" id="KW-1185">Reference proteome</keyword>
<accession>A0ABS9EJ84</accession>
<evidence type="ECO:0000256" key="2">
    <source>
        <dbReference type="ARBA" id="ARBA00024446"/>
    </source>
</evidence>
<reference evidence="4 5" key="1">
    <citation type="submission" date="2022-01" db="EMBL/GenBank/DDBJ databases">
        <title>Dethiosulfovibrio faecalis sp. nov., a novel proteolytic, non-sulfur-reducing bacterium isolated from a marine aquaculture solid waste bioreactor.</title>
        <authorList>
            <person name="Grabowski S."/>
            <person name="Apolinario E."/>
            <person name="Schneider N."/>
            <person name="Marshall C.W."/>
            <person name="Sowers K.R."/>
        </authorList>
    </citation>
    <scope>NUCLEOTIDE SEQUENCE [LARGE SCALE GENOMIC DNA]</scope>
    <source>
        <strain evidence="4 5">DSM 12537</strain>
    </source>
</reference>
<dbReference type="InterPro" id="IPR037233">
    <property type="entry name" value="CcmK-like_sf"/>
</dbReference>
<dbReference type="SUPFAM" id="SSF143414">
    <property type="entry name" value="CcmK-like"/>
    <property type="match status" value="1"/>
</dbReference>
<dbReference type="PIRSF" id="PIRSF012296">
    <property type="entry name" value="EutS_PduU"/>
    <property type="match status" value="1"/>
</dbReference>
<dbReference type="Gene3D" id="3.30.70.1710">
    <property type="match status" value="1"/>
</dbReference>
<protein>
    <submittedName>
        <fullName evidence="4">BMC domain-containing protein</fullName>
    </submittedName>
</protein>
<evidence type="ECO:0000259" key="3">
    <source>
        <dbReference type="PROSITE" id="PS51931"/>
    </source>
</evidence>
<dbReference type="InterPro" id="IPR000249">
    <property type="entry name" value="BMC_dom"/>
</dbReference>
<dbReference type="Pfam" id="PF00936">
    <property type="entry name" value="BMC"/>
    <property type="match status" value="1"/>
</dbReference>
<dbReference type="EMBL" id="JAKGUD010000001">
    <property type="protein sequence ID" value="MCF4141263.1"/>
    <property type="molecule type" value="Genomic_DNA"/>
</dbReference>
<dbReference type="Proteomes" id="UP001200430">
    <property type="component" value="Unassembled WGS sequence"/>
</dbReference>
<evidence type="ECO:0000313" key="4">
    <source>
        <dbReference type="EMBL" id="MCF4141263.1"/>
    </source>
</evidence>
<sequence length="115" mass="12002">MSESGKLPRSIQEFVPGKQITLAHVVRNPRSNLCERIGVDRGGALGLMTITPGEGSIIAADVASKAAVVEVEFVDRFTGCVMISGEISAVESALSSAVSVLRDALGFTPAEVTRT</sequence>
<gene>
    <name evidence="4" type="ORF">L2W38_00315</name>
</gene>
<organism evidence="4 5">
    <name type="scientific">Dethiosulfovibrio marinus</name>
    <dbReference type="NCBI Taxonomy" id="133532"/>
    <lineage>
        <taxon>Bacteria</taxon>
        <taxon>Thermotogati</taxon>
        <taxon>Synergistota</taxon>
        <taxon>Synergistia</taxon>
        <taxon>Synergistales</taxon>
        <taxon>Dethiosulfovibrionaceae</taxon>
        <taxon>Dethiosulfovibrio</taxon>
    </lineage>
</organism>
<feature type="domain" description="BMC circularly permuted" evidence="3">
    <location>
        <begin position="9"/>
        <end position="107"/>
    </location>
</feature>
<dbReference type="RefSeq" id="WP_005661357.1">
    <property type="nucleotide sequence ID" value="NZ_JAKGUD010000001.1"/>
</dbReference>
<evidence type="ECO:0000313" key="5">
    <source>
        <dbReference type="Proteomes" id="UP001200430"/>
    </source>
</evidence>
<name>A0ABS9EJ84_9BACT</name>
<keyword evidence="2" id="KW-1283">Bacterial microcompartment</keyword>
<dbReference type="InterPro" id="IPR009307">
    <property type="entry name" value="EutS/PduU/CutR"/>
</dbReference>
<dbReference type="SMART" id="SM00877">
    <property type="entry name" value="BMC"/>
    <property type="match status" value="1"/>
</dbReference>
<dbReference type="InterPro" id="IPR044870">
    <property type="entry name" value="BMC_CP"/>
</dbReference>
<comment type="subcellular location">
    <subcellularLocation>
        <location evidence="1">Bacterial microcompartment</location>
    </subcellularLocation>
</comment>